<keyword evidence="15" id="KW-0325">Glycoprotein</keyword>
<comment type="catalytic activity">
    <reaction evidence="16">
        <text>(6S)-5-methyl-5,6,7,8-tetrahydrofolate(in) + H(+)(in) = (6S)-5-methyl-5,6,7,8-tetrahydrofolate(out) + H(+)(out)</text>
        <dbReference type="Rhea" id="RHEA:70167"/>
        <dbReference type="ChEBI" id="CHEBI:15378"/>
        <dbReference type="ChEBI" id="CHEBI:18608"/>
    </reaction>
</comment>
<reference evidence="25" key="2">
    <citation type="submission" date="2025-08" db="UniProtKB">
        <authorList>
            <consortium name="Ensembl"/>
        </authorList>
    </citation>
    <scope>IDENTIFICATION</scope>
</reference>
<evidence type="ECO:0000256" key="12">
    <source>
        <dbReference type="ARBA" id="ARBA00022989"/>
    </source>
</evidence>
<dbReference type="KEGG" id="shr:100929844"/>
<dbReference type="PANTHER" id="PTHR23507">
    <property type="entry name" value="ZGC:174356"/>
    <property type="match status" value="1"/>
</dbReference>
<dbReference type="GO" id="GO:0010008">
    <property type="term" value="C:endosome membrane"/>
    <property type="evidence" value="ECO:0007669"/>
    <property type="project" value="UniProtKB-SubCell"/>
</dbReference>
<feature type="transmembrane region" description="Helical" evidence="24">
    <location>
        <begin position="221"/>
        <end position="242"/>
    </location>
</feature>
<feature type="transmembrane region" description="Helical" evidence="24">
    <location>
        <begin position="161"/>
        <end position="181"/>
    </location>
</feature>
<evidence type="ECO:0000256" key="21">
    <source>
        <dbReference type="ARBA" id="ARBA00047769"/>
    </source>
</evidence>
<comment type="catalytic activity">
    <reaction evidence="22">
        <text>methotrexate(in) + H(+)(in) = methotrexate(out) + H(+)(out)</text>
        <dbReference type="Rhea" id="RHEA:70163"/>
        <dbReference type="ChEBI" id="CHEBI:15378"/>
        <dbReference type="ChEBI" id="CHEBI:50681"/>
    </reaction>
</comment>
<evidence type="ECO:0000256" key="7">
    <source>
        <dbReference type="ARBA" id="ARBA00022490"/>
    </source>
</evidence>
<comment type="catalytic activity">
    <reaction evidence="21">
        <text>pemetrexed(in) + H(+)(in) = pemetrexed(out) + H(+)(out)</text>
        <dbReference type="Rhea" id="RHEA:70171"/>
        <dbReference type="ChEBI" id="CHEBI:15378"/>
        <dbReference type="ChEBI" id="CHEBI:63724"/>
    </reaction>
</comment>
<name>G3WI47_SARHA</name>
<keyword evidence="9" id="KW-0967">Endosome</keyword>
<keyword evidence="7" id="KW-0963">Cytoplasm</keyword>
<dbReference type="GO" id="GO:0015232">
    <property type="term" value="F:heme transmembrane transporter activity"/>
    <property type="evidence" value="ECO:0007669"/>
    <property type="project" value="Ensembl"/>
</dbReference>
<feature type="transmembrane region" description="Helical" evidence="24">
    <location>
        <begin position="279"/>
        <end position="303"/>
    </location>
</feature>
<evidence type="ECO:0000256" key="11">
    <source>
        <dbReference type="ARBA" id="ARBA00022954"/>
    </source>
</evidence>
<accession>G3WI47</accession>
<keyword evidence="8 24" id="KW-0812">Transmembrane</keyword>
<evidence type="ECO:0000256" key="18">
    <source>
        <dbReference type="ARBA" id="ARBA00038227"/>
    </source>
</evidence>
<feature type="transmembrane region" description="Helical" evidence="24">
    <location>
        <begin position="344"/>
        <end position="363"/>
    </location>
</feature>
<dbReference type="InParanoid" id="G3WI47"/>
<protein>
    <recommendedName>
        <fullName evidence="19">Proton-coupled folate transporter</fullName>
    </recommendedName>
    <alternativeName>
        <fullName evidence="20">Solute carrier family 46 member 1</fullName>
    </alternativeName>
</protein>
<evidence type="ECO:0000256" key="4">
    <source>
        <dbReference type="ARBA" id="ARBA00004554"/>
    </source>
</evidence>
<dbReference type="GO" id="GO:1904447">
    <property type="term" value="P:folate import across plasma membrane"/>
    <property type="evidence" value="ECO:0007669"/>
    <property type="project" value="Ensembl"/>
</dbReference>
<dbReference type="CTD" id="113235"/>
<evidence type="ECO:0000256" key="17">
    <source>
        <dbReference type="ARBA" id="ARBA00036250"/>
    </source>
</evidence>
<dbReference type="Gene3D" id="1.20.1250.20">
    <property type="entry name" value="MFS general substrate transporter like domains"/>
    <property type="match status" value="1"/>
</dbReference>
<evidence type="ECO:0000256" key="3">
    <source>
        <dbReference type="ARBA" id="ARBA00004496"/>
    </source>
</evidence>
<evidence type="ECO:0000256" key="6">
    <source>
        <dbReference type="ARBA" id="ARBA00022475"/>
    </source>
</evidence>
<evidence type="ECO:0000256" key="1">
    <source>
        <dbReference type="ARBA" id="ARBA00004337"/>
    </source>
</evidence>
<dbReference type="GO" id="GO:0016324">
    <property type="term" value="C:apical plasma membrane"/>
    <property type="evidence" value="ECO:0007669"/>
    <property type="project" value="UniProtKB-SubCell"/>
</dbReference>
<feature type="transmembrane region" description="Helical" evidence="24">
    <location>
        <begin position="315"/>
        <end position="337"/>
    </location>
</feature>
<proteinExistence type="inferred from homology"/>
<evidence type="ECO:0000256" key="5">
    <source>
        <dbReference type="ARBA" id="ARBA00022448"/>
    </source>
</evidence>
<dbReference type="FunCoup" id="G3WI47">
    <property type="interactions" value="250"/>
</dbReference>
<evidence type="ECO:0000256" key="2">
    <source>
        <dbReference type="ARBA" id="ARBA00004424"/>
    </source>
</evidence>
<evidence type="ECO:0000256" key="10">
    <source>
        <dbReference type="ARBA" id="ARBA00022847"/>
    </source>
</evidence>
<dbReference type="Ensembl" id="ENSSHAT00000015228.2">
    <property type="protein sequence ID" value="ENSSHAP00000015102.2"/>
    <property type="gene ID" value="ENSSHAG00000012885.2"/>
</dbReference>
<dbReference type="HOGENOM" id="CLU_028365_1_0_1"/>
<dbReference type="RefSeq" id="XP_031823537.1">
    <property type="nucleotide sequence ID" value="XM_031967677.1"/>
</dbReference>
<sequence>MDAPSPGEPGARAAQAPGEPAESGSASRPRVWRGWGPVELVVFLANFSLALQRPLTTQYLWHRLGAEVGYNGTSRGGGCNHTEDPKQQEVETLTSHWSLYIDLSGFFVGLFSATLLGPWSDRVGRRPLLVLASSGLLLQVIVSILVVNLELHVGYLALGRLLSALLGDYNALLGTSFASVADVSTASSRTLRMAMLEACLGISGMLASIAGGHWIKAQGYINPFWLALAILITTTLYAAFVFRESVPQPQKASLFTLQHYRLVYRLFAAPAPGKSRKNLALYLLALFLVLTIHFGTWDIAVVYELSWPLCWGSDLIGYGSAAQHLSYLVGLVQLWVFQLCLKDSWVAEISLAFNIVGMVVFSVARTTALMFTGYGILSFSLVVTPVIRAKLSKLVNKTEQGALFSCIACVSGIAMLSATGIFNSLYPATLNFMKGFPFLLGAFVLLIPAIVIGVLEISDPRSEYQETLY</sequence>
<keyword evidence="26" id="KW-1185">Reference proteome</keyword>
<evidence type="ECO:0000256" key="23">
    <source>
        <dbReference type="SAM" id="MobiDB-lite"/>
    </source>
</evidence>
<dbReference type="GO" id="GO:0140211">
    <property type="term" value="F:folic acid:proton symporter activity"/>
    <property type="evidence" value="ECO:0007669"/>
    <property type="project" value="Ensembl"/>
</dbReference>
<reference evidence="25 26" key="1">
    <citation type="journal article" date="2011" name="Proc. Natl. Acad. Sci. U.S.A.">
        <title>Genetic diversity and population structure of the endangered marsupial Sarcophilus harrisii (Tasmanian devil).</title>
        <authorList>
            <person name="Miller W."/>
            <person name="Hayes V.M."/>
            <person name="Ratan A."/>
            <person name="Petersen D.C."/>
            <person name="Wittekindt N.E."/>
            <person name="Miller J."/>
            <person name="Walenz B."/>
            <person name="Knight J."/>
            <person name="Qi J."/>
            <person name="Zhao F."/>
            <person name="Wang Q."/>
            <person name="Bedoya-Reina O.C."/>
            <person name="Katiyar N."/>
            <person name="Tomsho L.P."/>
            <person name="Kasson L.M."/>
            <person name="Hardie R.A."/>
            <person name="Woodbridge P."/>
            <person name="Tindall E.A."/>
            <person name="Bertelsen M.F."/>
            <person name="Dixon D."/>
            <person name="Pyecroft S."/>
            <person name="Helgen K.M."/>
            <person name="Lesk A.M."/>
            <person name="Pringle T.H."/>
            <person name="Patterson N."/>
            <person name="Zhang Y."/>
            <person name="Kreiss A."/>
            <person name="Woods G.M."/>
            <person name="Jones M.E."/>
            <person name="Schuster S.C."/>
        </authorList>
    </citation>
    <scope>NUCLEOTIDE SEQUENCE [LARGE SCALE GENOMIC DNA]</scope>
</reference>
<keyword evidence="12 24" id="KW-1133">Transmembrane helix</keyword>
<evidence type="ECO:0000256" key="15">
    <source>
        <dbReference type="ARBA" id="ARBA00023180"/>
    </source>
</evidence>
<evidence type="ECO:0000313" key="26">
    <source>
        <dbReference type="Proteomes" id="UP000007648"/>
    </source>
</evidence>
<feature type="transmembrane region" description="Helical" evidence="24">
    <location>
        <begin position="369"/>
        <end position="389"/>
    </location>
</feature>
<comment type="subcellular location">
    <subcellularLocation>
        <location evidence="2">Apical cell membrane</location>
        <topology evidence="2">Multi-pass membrane protein</topology>
    </subcellularLocation>
    <subcellularLocation>
        <location evidence="4">Basolateral cell membrane</location>
        <topology evidence="4">Multi-pass membrane protein</topology>
    </subcellularLocation>
    <subcellularLocation>
        <location evidence="3">Cytoplasm</location>
    </subcellularLocation>
    <subcellularLocation>
        <location evidence="1">Endosome membrane</location>
        <topology evidence="1">Multi-pass membrane protein</topology>
    </subcellularLocation>
</comment>
<evidence type="ECO:0000256" key="9">
    <source>
        <dbReference type="ARBA" id="ARBA00022753"/>
    </source>
</evidence>
<dbReference type="GO" id="GO:0016323">
    <property type="term" value="C:basolateral plasma membrane"/>
    <property type="evidence" value="ECO:0007669"/>
    <property type="project" value="UniProtKB-SubCell"/>
</dbReference>
<dbReference type="AlphaFoldDB" id="G3WI47"/>
<dbReference type="SUPFAM" id="SSF103473">
    <property type="entry name" value="MFS general substrate transporter"/>
    <property type="match status" value="1"/>
</dbReference>
<dbReference type="STRING" id="9305.ENSSHAP00000015102"/>
<keyword evidence="11" id="KW-0290">Folate-binding</keyword>
<dbReference type="InterPro" id="IPR036259">
    <property type="entry name" value="MFS_trans_sf"/>
</dbReference>
<evidence type="ECO:0000313" key="25">
    <source>
        <dbReference type="Ensembl" id="ENSSHAP00000015102.2"/>
    </source>
</evidence>
<comment type="similarity">
    <text evidence="18">Belongs to the major facilitator superfamily. SLC46A family.</text>
</comment>
<keyword evidence="10" id="KW-0769">Symport</keyword>
<evidence type="ECO:0000256" key="8">
    <source>
        <dbReference type="ARBA" id="ARBA00022692"/>
    </source>
</evidence>
<evidence type="ECO:0000256" key="16">
    <source>
        <dbReference type="ARBA" id="ARBA00036193"/>
    </source>
</evidence>
<dbReference type="GeneTree" id="ENSGT00950000183096"/>
<keyword evidence="14" id="KW-1015">Disulfide bond</keyword>
<keyword evidence="13 24" id="KW-0472">Membrane</keyword>
<reference evidence="25" key="3">
    <citation type="submission" date="2025-09" db="UniProtKB">
        <authorList>
            <consortium name="Ensembl"/>
        </authorList>
    </citation>
    <scope>IDENTIFICATION</scope>
</reference>
<dbReference type="InterPro" id="IPR011701">
    <property type="entry name" value="MFS"/>
</dbReference>
<dbReference type="GeneID" id="100929844"/>
<dbReference type="Pfam" id="PF07690">
    <property type="entry name" value="MFS_1"/>
    <property type="match status" value="1"/>
</dbReference>
<evidence type="ECO:0000256" key="19">
    <source>
        <dbReference type="ARBA" id="ARBA00040650"/>
    </source>
</evidence>
<feature type="transmembrane region" description="Helical" evidence="24">
    <location>
        <begin position="401"/>
        <end position="423"/>
    </location>
</feature>
<feature type="transmembrane region" description="Helical" evidence="24">
    <location>
        <begin position="193"/>
        <end position="215"/>
    </location>
</feature>
<gene>
    <name evidence="25" type="primary">SLC46A1</name>
</gene>
<evidence type="ECO:0000256" key="20">
    <source>
        <dbReference type="ARBA" id="ARBA00042514"/>
    </source>
</evidence>
<evidence type="ECO:0000256" key="22">
    <source>
        <dbReference type="ARBA" id="ARBA00047850"/>
    </source>
</evidence>
<feature type="transmembrane region" description="Helical" evidence="24">
    <location>
        <begin position="97"/>
        <end position="116"/>
    </location>
</feature>
<evidence type="ECO:0000256" key="24">
    <source>
        <dbReference type="SAM" id="Phobius"/>
    </source>
</evidence>
<dbReference type="Proteomes" id="UP000007648">
    <property type="component" value="Unassembled WGS sequence"/>
</dbReference>
<dbReference type="GO" id="GO:0005542">
    <property type="term" value="F:folic acid binding"/>
    <property type="evidence" value="ECO:0007669"/>
    <property type="project" value="UniProtKB-KW"/>
</dbReference>
<evidence type="ECO:0000256" key="14">
    <source>
        <dbReference type="ARBA" id="ARBA00023157"/>
    </source>
</evidence>
<keyword evidence="6" id="KW-1003">Cell membrane</keyword>
<dbReference type="OrthoDB" id="419734at2759"/>
<feature type="transmembrane region" description="Helical" evidence="24">
    <location>
        <begin position="128"/>
        <end position="149"/>
    </location>
</feature>
<evidence type="ECO:0000256" key="13">
    <source>
        <dbReference type="ARBA" id="ARBA00023136"/>
    </source>
</evidence>
<organism evidence="25 26">
    <name type="scientific">Sarcophilus harrisii</name>
    <name type="common">Tasmanian devil</name>
    <name type="synonym">Sarcophilus laniarius</name>
    <dbReference type="NCBI Taxonomy" id="9305"/>
    <lineage>
        <taxon>Eukaryota</taxon>
        <taxon>Metazoa</taxon>
        <taxon>Chordata</taxon>
        <taxon>Craniata</taxon>
        <taxon>Vertebrata</taxon>
        <taxon>Euteleostomi</taxon>
        <taxon>Mammalia</taxon>
        <taxon>Metatheria</taxon>
        <taxon>Dasyuromorphia</taxon>
        <taxon>Dasyuridae</taxon>
        <taxon>Sarcophilus</taxon>
    </lineage>
</organism>
<dbReference type="GO" id="GO:0015350">
    <property type="term" value="F:methotrexate transmembrane transporter activity"/>
    <property type="evidence" value="ECO:0007669"/>
    <property type="project" value="Ensembl"/>
</dbReference>
<dbReference type="GO" id="GO:0046654">
    <property type="term" value="P:tetrahydrofolate biosynthetic process"/>
    <property type="evidence" value="ECO:0007669"/>
    <property type="project" value="Ensembl"/>
</dbReference>
<keyword evidence="5" id="KW-0813">Transport</keyword>
<feature type="transmembrane region" description="Helical" evidence="24">
    <location>
        <begin position="435"/>
        <end position="455"/>
    </location>
</feature>
<comment type="catalytic activity">
    <reaction evidence="17">
        <text>folate(in) + H(+)(in) = folate(out) + H(+)(out)</text>
        <dbReference type="Rhea" id="RHEA:70159"/>
        <dbReference type="ChEBI" id="CHEBI:15378"/>
        <dbReference type="ChEBI" id="CHEBI:62501"/>
    </reaction>
</comment>
<feature type="region of interest" description="Disordered" evidence="23">
    <location>
        <begin position="1"/>
        <end position="29"/>
    </location>
</feature>
<dbReference type="PANTHER" id="PTHR23507:SF2">
    <property type="entry name" value="PROTON-COUPLED FOLATE TRANSPORTER"/>
    <property type="match status" value="1"/>
</dbReference>
<dbReference type="eggNOG" id="KOG2816">
    <property type="taxonomic scope" value="Eukaryota"/>
</dbReference>